<dbReference type="EMBL" id="VJMJ01000254">
    <property type="protein sequence ID" value="KAF0724925.1"/>
    <property type="molecule type" value="Genomic_DNA"/>
</dbReference>
<keyword evidence="1" id="KW-0812">Transmembrane</keyword>
<keyword evidence="3" id="KW-1185">Reference proteome</keyword>
<name>A0A6G0WCA8_9STRA</name>
<keyword evidence="1" id="KW-1133">Transmembrane helix</keyword>
<feature type="transmembrane region" description="Helical" evidence="1">
    <location>
        <begin position="20"/>
        <end position="41"/>
    </location>
</feature>
<reference evidence="2 3" key="1">
    <citation type="submission" date="2019-07" db="EMBL/GenBank/DDBJ databases">
        <title>Genomics analysis of Aphanomyces spp. identifies a new class of oomycete effector associated with host adaptation.</title>
        <authorList>
            <person name="Gaulin E."/>
        </authorList>
    </citation>
    <scope>NUCLEOTIDE SEQUENCE [LARGE SCALE GENOMIC DNA]</scope>
    <source>
        <strain evidence="2 3">ATCC 201684</strain>
    </source>
</reference>
<evidence type="ECO:0000256" key="1">
    <source>
        <dbReference type="SAM" id="Phobius"/>
    </source>
</evidence>
<protein>
    <submittedName>
        <fullName evidence="2">Uncharacterized protein</fullName>
    </submittedName>
</protein>
<accession>A0A6G0WCA8</accession>
<keyword evidence="1" id="KW-0472">Membrane</keyword>
<proteinExistence type="predicted"/>
<feature type="transmembrane region" description="Helical" evidence="1">
    <location>
        <begin position="53"/>
        <end position="73"/>
    </location>
</feature>
<dbReference type="VEuPathDB" id="FungiDB:AeMF1_005893"/>
<evidence type="ECO:0000313" key="2">
    <source>
        <dbReference type="EMBL" id="KAF0724925.1"/>
    </source>
</evidence>
<organism evidence="2 3">
    <name type="scientific">Aphanomyces euteiches</name>
    <dbReference type="NCBI Taxonomy" id="100861"/>
    <lineage>
        <taxon>Eukaryota</taxon>
        <taxon>Sar</taxon>
        <taxon>Stramenopiles</taxon>
        <taxon>Oomycota</taxon>
        <taxon>Saprolegniomycetes</taxon>
        <taxon>Saprolegniales</taxon>
        <taxon>Verrucalvaceae</taxon>
        <taxon>Aphanomyces</taxon>
    </lineage>
</organism>
<dbReference type="Proteomes" id="UP000481153">
    <property type="component" value="Unassembled WGS sequence"/>
</dbReference>
<evidence type="ECO:0000313" key="3">
    <source>
        <dbReference type="Proteomes" id="UP000481153"/>
    </source>
</evidence>
<comment type="caution">
    <text evidence="2">The sequence shown here is derived from an EMBL/GenBank/DDBJ whole genome shotgun (WGS) entry which is preliminary data.</text>
</comment>
<gene>
    <name evidence="2" type="ORF">Ae201684_016485</name>
</gene>
<sequence length="149" mass="16967">MFPDNRSSDTKKIKFISYPYHLWGLSALLLTGASFFVYALTSATVYRIEKGYWWQYGFAVVMYALGIICIFVGEVEVFRMDRGKGTVSISKRRCYTHIIRHSCVAVYTIENGLTIAIMSSSIKYETRLLQDVVRVSVECSVGNIAKKFC</sequence>
<dbReference type="AlphaFoldDB" id="A0A6G0WCA8"/>